<proteinExistence type="predicted"/>
<evidence type="ECO:0000313" key="2">
    <source>
        <dbReference type="Proteomes" id="UP000188605"/>
    </source>
</evidence>
<dbReference type="Proteomes" id="UP000188605">
    <property type="component" value="Unassembled WGS sequence"/>
</dbReference>
<keyword evidence="2" id="KW-1185">Reference proteome</keyword>
<accession>A0ACC8XBV2</accession>
<gene>
    <name evidence="1" type="ORF">AN396_06865</name>
</gene>
<protein>
    <submittedName>
        <fullName evidence="1">Uncharacterized protein</fullName>
    </submittedName>
</protein>
<dbReference type="EMBL" id="LJDB01000059">
    <property type="protein sequence ID" value="ONI39906.1"/>
    <property type="molecule type" value="Genomic_DNA"/>
</dbReference>
<comment type="caution">
    <text evidence="1">The sequence shown here is derived from an EMBL/GenBank/DDBJ whole genome shotgun (WGS) entry which is preliminary data.</text>
</comment>
<name>A0ACC8XBV2_9FIRM</name>
<evidence type="ECO:0000313" key="1">
    <source>
        <dbReference type="EMBL" id="ONI39906.1"/>
    </source>
</evidence>
<reference evidence="1" key="1">
    <citation type="submission" date="2016-08" db="EMBL/GenBank/DDBJ databases">
        <authorList>
            <person name="Ngugi D.K."/>
            <person name="Miyake S."/>
            <person name="Stingl U."/>
        </authorList>
    </citation>
    <scope>NUCLEOTIDE SEQUENCE</scope>
    <source>
        <strain evidence="1">SCG-B11WGA-EpuloA1</strain>
    </source>
</reference>
<organism evidence="1 2">
    <name type="scientific">Candidatus Epulonipiscium fishelsonii</name>
    <dbReference type="NCBI Taxonomy" id="77094"/>
    <lineage>
        <taxon>Bacteria</taxon>
        <taxon>Bacillati</taxon>
        <taxon>Bacillota</taxon>
        <taxon>Clostridia</taxon>
        <taxon>Lachnospirales</taxon>
        <taxon>Lachnospiraceae</taxon>
        <taxon>Candidatus Epulonipiscium</taxon>
    </lineage>
</organism>
<sequence>MNYVVASNKIYMIGNQDGTFSPMGFHIEGEMSGIFAQPYKISKGYYLFCEGTELKANKYEFNKGENIFYYTTPQGNLKKTVNALDNKSVLSLKFESDCDVTIFFQIEIELKGCWTAKEVGFEVEPNFKHIRMKLNLTKDKPQFINIVVDKSEDESLPKVSINQFFAYEKCIEEQKQRRQQLLNRTSIKTDNPEFDKIFDGLKLNYDMLIQNIDNVGEGYTAGYPDFPWFFGCDTTYGCLGTLAVGQHDMTKQTLRLLKTISEKENGNGRVIHEVSPFGLVWEKGNLQETPHFISTVYEVYKWSGDKKFLKEMFDFCVNGMHWLESNIKEGSLCPKGSGIVEVPGIDGRLLDIAILSIDAYRSLELMSAILKKNHLIKDYKEKRIQLENEVMDKFYSREDNFFGDIICTREEIEASRDILVNSIKNTKTLSKHLAQYFDKVLSKEYTSKELIPLVLKNWICVLPYTQDFVPEEIKRLGIEQMKQENFYNEYGMKLDCLCDDKDDPVHDIYTLNKSMSINTGYLAKVFANNGEIDRAYELLERLVGCANIGMPCTISEILPDDGCFMQFWSGYGIHHVFVEDILGIKVDAPNKKVTVRPQLPAKLNYVEIKNLLVGNCTYNITYTRKNSIEVTVSMSKPSYKFQVI</sequence>